<keyword evidence="7" id="KW-1185">Reference proteome</keyword>
<feature type="transmembrane region" description="Helical" evidence="5">
    <location>
        <begin position="235"/>
        <end position="255"/>
    </location>
</feature>
<evidence type="ECO:0000256" key="3">
    <source>
        <dbReference type="ARBA" id="ARBA00022989"/>
    </source>
</evidence>
<evidence type="ECO:0000256" key="1">
    <source>
        <dbReference type="ARBA" id="ARBA00004141"/>
    </source>
</evidence>
<feature type="transmembrane region" description="Helical" evidence="5">
    <location>
        <begin position="17"/>
        <end position="36"/>
    </location>
</feature>
<evidence type="ECO:0000256" key="4">
    <source>
        <dbReference type="ARBA" id="ARBA00023136"/>
    </source>
</evidence>
<evidence type="ECO:0000256" key="2">
    <source>
        <dbReference type="ARBA" id="ARBA00022692"/>
    </source>
</evidence>
<dbReference type="OrthoDB" id="3358017at2759"/>
<keyword evidence="3 5" id="KW-1133">Transmembrane helix</keyword>
<evidence type="ECO:0000313" key="6">
    <source>
        <dbReference type="EMBL" id="QKX55043.1"/>
    </source>
</evidence>
<feature type="transmembrane region" description="Helical" evidence="5">
    <location>
        <begin position="156"/>
        <end position="180"/>
    </location>
</feature>
<evidence type="ECO:0000256" key="5">
    <source>
        <dbReference type="SAM" id="Phobius"/>
    </source>
</evidence>
<feature type="transmembrane region" description="Helical" evidence="5">
    <location>
        <begin position="119"/>
        <end position="136"/>
    </location>
</feature>
<dbReference type="Pfam" id="PF04479">
    <property type="entry name" value="RTA1"/>
    <property type="match status" value="1"/>
</dbReference>
<dbReference type="RefSeq" id="XP_035341222.1">
    <property type="nucleotide sequence ID" value="XM_035485329.1"/>
</dbReference>
<keyword evidence="2 5" id="KW-0812">Transmembrane</keyword>
<organism evidence="6 7">
    <name type="scientific">Talaromyces rugulosus</name>
    <name type="common">Penicillium rugulosum</name>
    <dbReference type="NCBI Taxonomy" id="121627"/>
    <lineage>
        <taxon>Eukaryota</taxon>
        <taxon>Fungi</taxon>
        <taxon>Dikarya</taxon>
        <taxon>Ascomycota</taxon>
        <taxon>Pezizomycotina</taxon>
        <taxon>Eurotiomycetes</taxon>
        <taxon>Eurotiomycetidae</taxon>
        <taxon>Eurotiales</taxon>
        <taxon>Trichocomaceae</taxon>
        <taxon>Talaromyces</taxon>
        <taxon>Talaromyces sect. Islandici</taxon>
    </lineage>
</organism>
<gene>
    <name evidence="6" type="ORF">TRUGW13939_02135</name>
</gene>
<keyword evidence="4 5" id="KW-0472">Membrane</keyword>
<sequence>MASTTTHWQAYRYDPSLAAAVIFIVLFLVVTLVHSYHLIRTRTLFFIPFVLGGFFETVGYIGRAISAQQSPNWNVGPYIIQSVLTLVAPALFAASIYMELGRIIRLVHGEHLSIVRVSWMTKFFVFGDVFSFLLQSTGGGILGSSHSANNSLGTNIIVGGLFLQLIFFGFFLIGAINFQYRIGKRPTPESAEAYIPWRKHMMSLHVSSVLILVRSIFRVIEYLQGQDGYLLSTEVFIYIFDATLMFLVMITFLWVHPSQINCLLGKGEYHVTRGGLSLTEFKVPV</sequence>
<dbReference type="PANTHER" id="PTHR31465:SF35">
    <property type="entry name" value="RTA1 DOMAIN PROTEIN-RELATED"/>
    <property type="match status" value="1"/>
</dbReference>
<dbReference type="GeneID" id="55989644"/>
<dbReference type="PANTHER" id="PTHR31465">
    <property type="entry name" value="PROTEIN RTA1-RELATED"/>
    <property type="match status" value="1"/>
</dbReference>
<evidence type="ECO:0000313" key="7">
    <source>
        <dbReference type="Proteomes" id="UP000509510"/>
    </source>
</evidence>
<dbReference type="EMBL" id="CP055898">
    <property type="protein sequence ID" value="QKX55043.1"/>
    <property type="molecule type" value="Genomic_DNA"/>
</dbReference>
<accession>A0A7H8QPF8</accession>
<dbReference type="AlphaFoldDB" id="A0A7H8QPF8"/>
<feature type="transmembrane region" description="Helical" evidence="5">
    <location>
        <begin position="78"/>
        <end position="98"/>
    </location>
</feature>
<protein>
    <recommendedName>
        <fullName evidence="8">RTA1 like protein</fullName>
    </recommendedName>
</protein>
<dbReference type="Proteomes" id="UP000509510">
    <property type="component" value="Chromosome I"/>
</dbReference>
<name>A0A7H8QPF8_TALRU</name>
<reference evidence="7" key="1">
    <citation type="submission" date="2020-06" db="EMBL/GenBank/DDBJ databases">
        <title>A chromosome-scale genome assembly of Talaromyces rugulosus W13939.</title>
        <authorList>
            <person name="Wang B."/>
            <person name="Guo L."/>
            <person name="Ye K."/>
            <person name="Wang L."/>
        </authorList>
    </citation>
    <scope>NUCLEOTIDE SEQUENCE [LARGE SCALE GENOMIC DNA]</scope>
    <source>
        <strain evidence="7">W13939</strain>
    </source>
</reference>
<dbReference type="KEGG" id="trg:TRUGW13939_02135"/>
<dbReference type="InterPro" id="IPR007568">
    <property type="entry name" value="RTA1"/>
</dbReference>
<proteinExistence type="predicted"/>
<dbReference type="GO" id="GO:0016020">
    <property type="term" value="C:membrane"/>
    <property type="evidence" value="ECO:0007669"/>
    <property type="project" value="UniProtKB-SubCell"/>
</dbReference>
<feature type="transmembrane region" description="Helical" evidence="5">
    <location>
        <begin position="201"/>
        <end position="220"/>
    </location>
</feature>
<evidence type="ECO:0008006" key="8">
    <source>
        <dbReference type="Google" id="ProtNLM"/>
    </source>
</evidence>
<feature type="transmembrane region" description="Helical" evidence="5">
    <location>
        <begin position="43"/>
        <end position="66"/>
    </location>
</feature>
<comment type="subcellular location">
    <subcellularLocation>
        <location evidence="1">Membrane</location>
        <topology evidence="1">Multi-pass membrane protein</topology>
    </subcellularLocation>
</comment>